<dbReference type="AlphaFoldDB" id="A0A0N1IJZ6"/>
<name>A0A0N1IJZ6_LEPSE</name>
<reference evidence="3 4" key="1">
    <citation type="journal article" date="2015" name="PLoS Pathog.">
        <title>Leptomonas seymouri: Adaptations to the Dixenous Life Cycle Analyzed by Genome Sequencing, Transcriptome Profiling and Co-infection with Leishmania donovani.</title>
        <authorList>
            <person name="Kraeva N."/>
            <person name="Butenko A."/>
            <person name="Hlavacova J."/>
            <person name="Kostygov A."/>
            <person name="Myskova J."/>
            <person name="Grybchuk D."/>
            <person name="Lestinova T."/>
            <person name="Votypka J."/>
            <person name="Volf P."/>
            <person name="Opperdoes F."/>
            <person name="Flegontov P."/>
            <person name="Lukes J."/>
            <person name="Yurchenko V."/>
        </authorList>
    </citation>
    <scope>NUCLEOTIDE SEQUENCE [LARGE SCALE GENOMIC DNA]</scope>
    <source>
        <strain evidence="3 4">ATCC 30220</strain>
    </source>
</reference>
<gene>
    <name evidence="3" type="ORF">ABL78_4748</name>
</gene>
<evidence type="ECO:0000313" key="4">
    <source>
        <dbReference type="Proteomes" id="UP000038009"/>
    </source>
</evidence>
<protein>
    <submittedName>
        <fullName evidence="3">Uncharacterized protein</fullName>
    </submittedName>
</protein>
<keyword evidence="1" id="KW-0175">Coiled coil</keyword>
<keyword evidence="2" id="KW-0472">Membrane</keyword>
<sequence length="575" mass="65800">MMRSRSRQVPHLIFHPIAIASIIVFVVLFLALGYHTGVKHVEQAHQPRLSEIERDLGHQLAQLASCNKQMEALTSEVSRSNFHVKALRRAVKELQQEQNKIQATYKLLNEENNECELARADMMKRIEDLDLEDAQKRRKVEELAWEVEALQMSVTQITRGEGMSIVLLSEVLKTLRAMYEATCSKLPGCVELTDEDLLELRVENNRTEEIREFLERDVGAQRSLANSLQVSSADRDGIYFLPTVDEERQWDTKAHYPSYFKRTITQKPLRGVKESSNTTYPAGNVVRMLEAYSDYAMCAYSYNNSQFSFQSLFEYTPNDSTAPQPAHPTYAFLHKLIVSPLLQYCTQCDAHVWTQQYRLACSRSRVLTLRSYGTHDFWVVRSMIQAAPLVQKAALNFYVDHAIENQGVLAVVLHLSSKDREECDRAATSEYGIHYQYLMANFPDDAALKAHNSRERSVQCSPTAIQIIEHIVYVLKTTTNRFDKIYLSMSAETRGNVVALLNQRGDTELLSLLLPAYANPNEEVSTPGFTELVDLEIASRATYILVAPFMHSSRYVTEQFLLRHRLNPSAHVWMF</sequence>
<keyword evidence="2" id="KW-0812">Transmembrane</keyword>
<keyword evidence="2" id="KW-1133">Transmembrane helix</keyword>
<dbReference type="OrthoDB" id="239554at2759"/>
<accession>A0A0N1IJZ6</accession>
<evidence type="ECO:0000256" key="1">
    <source>
        <dbReference type="SAM" id="Coils"/>
    </source>
</evidence>
<proteinExistence type="predicted"/>
<feature type="coiled-coil region" evidence="1">
    <location>
        <begin position="84"/>
        <end position="114"/>
    </location>
</feature>
<dbReference type="Proteomes" id="UP000038009">
    <property type="component" value="Unassembled WGS sequence"/>
</dbReference>
<keyword evidence="4" id="KW-1185">Reference proteome</keyword>
<dbReference type="OMA" id="YGTHDFW"/>
<dbReference type="EMBL" id="LJSK01000143">
    <property type="protein sequence ID" value="KPI86195.1"/>
    <property type="molecule type" value="Genomic_DNA"/>
</dbReference>
<organism evidence="3 4">
    <name type="scientific">Leptomonas seymouri</name>
    <dbReference type="NCBI Taxonomy" id="5684"/>
    <lineage>
        <taxon>Eukaryota</taxon>
        <taxon>Discoba</taxon>
        <taxon>Euglenozoa</taxon>
        <taxon>Kinetoplastea</taxon>
        <taxon>Metakinetoplastina</taxon>
        <taxon>Trypanosomatida</taxon>
        <taxon>Trypanosomatidae</taxon>
        <taxon>Leishmaniinae</taxon>
        <taxon>Leptomonas</taxon>
    </lineage>
</organism>
<dbReference type="VEuPathDB" id="TriTrypDB:Lsey_0143_0130"/>
<evidence type="ECO:0000313" key="3">
    <source>
        <dbReference type="EMBL" id="KPI86195.1"/>
    </source>
</evidence>
<feature type="transmembrane region" description="Helical" evidence="2">
    <location>
        <begin position="12"/>
        <end position="34"/>
    </location>
</feature>
<evidence type="ECO:0000256" key="2">
    <source>
        <dbReference type="SAM" id="Phobius"/>
    </source>
</evidence>
<comment type="caution">
    <text evidence="3">The sequence shown here is derived from an EMBL/GenBank/DDBJ whole genome shotgun (WGS) entry which is preliminary data.</text>
</comment>